<sequence length="371" mass="37979">MRPTSLRLLGCVTSIILCLSTDAATLKRAQITFPPSNGPCRQNHGLEPLQCTDEACIDIAASGVCHIQTQEGLPVCGCCDSQITLLCSACGGDAGEGICLGTGLTEISFQGCPCTANGGAVPGGGQIAVCPEQTGSDTQSCNSSTCGGSTRYAGLCDSKTDIGGGAYQFCACCPDEEPACNDCGGDNGDGRCKGVDEYTGKGYNNCKCSSGAGGDQPVIIPFPIPPPGFPIPPPGTPNPEEPCSDTIDTKCSECDGNNKWCQTGPSAGCPCQDDEQECPDGDDVPNCSDANCGGATSASVISTCQGANNENKDCTCFQFEPELEPYAPFSDQQLLEQEAFLNSILAAPATPTSSASPTQGSAKRPIKCSIH</sequence>
<reference evidence="4" key="1">
    <citation type="journal article" date="2019" name="bioRxiv">
        <title>Genomics, evolutionary history and diagnostics of the Alternaria alternata species group including apple and Asian pear pathotypes.</title>
        <authorList>
            <person name="Armitage A.D."/>
            <person name="Cockerton H.M."/>
            <person name="Sreenivasaprasad S."/>
            <person name="Woodhall J.W."/>
            <person name="Lane C.R."/>
            <person name="Harrison R.J."/>
            <person name="Clarkson J.P."/>
        </authorList>
    </citation>
    <scope>NUCLEOTIDE SEQUENCE [LARGE SCALE GENOMIC DNA]</scope>
    <source>
        <strain evidence="4">FERA 1082</strain>
    </source>
</reference>
<evidence type="ECO:0000313" key="4">
    <source>
        <dbReference type="Proteomes" id="UP000292402"/>
    </source>
</evidence>
<keyword evidence="2" id="KW-0732">Signal</keyword>
<name>A0A4Q4M3A2_9PLEO</name>
<evidence type="ECO:0000256" key="1">
    <source>
        <dbReference type="SAM" id="MobiDB-lite"/>
    </source>
</evidence>
<feature type="chain" id="PRO_5021032974" evidence="2">
    <location>
        <begin position="24"/>
        <end position="371"/>
    </location>
</feature>
<feature type="compositionally biased region" description="Low complexity" evidence="1">
    <location>
        <begin position="348"/>
        <end position="358"/>
    </location>
</feature>
<protein>
    <submittedName>
        <fullName evidence="3">Uncharacterized protein</fullName>
    </submittedName>
</protein>
<proteinExistence type="predicted"/>
<dbReference type="Proteomes" id="UP000292402">
    <property type="component" value="Unassembled WGS sequence"/>
</dbReference>
<comment type="caution">
    <text evidence="3">The sequence shown here is derived from an EMBL/GenBank/DDBJ whole genome shotgun (WGS) entry which is preliminary data.</text>
</comment>
<dbReference type="AlphaFoldDB" id="A0A4Q4M3A2"/>
<evidence type="ECO:0000313" key="3">
    <source>
        <dbReference type="EMBL" id="RYN39933.1"/>
    </source>
</evidence>
<organism evidence="3 4">
    <name type="scientific">Alternaria tenuissima</name>
    <dbReference type="NCBI Taxonomy" id="119927"/>
    <lineage>
        <taxon>Eukaryota</taxon>
        <taxon>Fungi</taxon>
        <taxon>Dikarya</taxon>
        <taxon>Ascomycota</taxon>
        <taxon>Pezizomycotina</taxon>
        <taxon>Dothideomycetes</taxon>
        <taxon>Pleosporomycetidae</taxon>
        <taxon>Pleosporales</taxon>
        <taxon>Pleosporineae</taxon>
        <taxon>Pleosporaceae</taxon>
        <taxon>Alternaria</taxon>
        <taxon>Alternaria sect. Alternaria</taxon>
        <taxon>Alternaria alternata complex</taxon>
    </lineage>
</organism>
<accession>A0A4Q4M3A2</accession>
<gene>
    <name evidence="3" type="ORF">AA0114_g11220</name>
</gene>
<feature type="region of interest" description="Disordered" evidence="1">
    <location>
        <begin position="348"/>
        <end position="371"/>
    </location>
</feature>
<dbReference type="EMBL" id="PDXA01000056">
    <property type="protein sequence ID" value="RYN39933.1"/>
    <property type="molecule type" value="Genomic_DNA"/>
</dbReference>
<feature type="signal peptide" evidence="2">
    <location>
        <begin position="1"/>
        <end position="23"/>
    </location>
</feature>
<evidence type="ECO:0000256" key="2">
    <source>
        <dbReference type="SAM" id="SignalP"/>
    </source>
</evidence>